<comment type="cofactor">
    <cofactor evidence="4">
        <name>Mg(2+)</name>
        <dbReference type="ChEBI" id="CHEBI:18420"/>
    </cofactor>
    <text evidence="4">Binds 1 Mg(2+) ion per subunit.</text>
</comment>
<keyword evidence="4" id="KW-0813">Transport</keyword>
<dbReference type="PANTHER" id="PTHR23078">
    <property type="entry name" value="VESICULAR-FUSION PROTEIN NSF"/>
    <property type="match status" value="1"/>
</dbReference>
<keyword evidence="7" id="KW-1185">Reference proteome</keyword>
<dbReference type="GO" id="GO:0006891">
    <property type="term" value="P:intra-Golgi vesicle-mediated transport"/>
    <property type="evidence" value="ECO:0007669"/>
    <property type="project" value="TreeGrafter"/>
</dbReference>
<dbReference type="GO" id="GO:0046872">
    <property type="term" value="F:metal ion binding"/>
    <property type="evidence" value="ECO:0007669"/>
    <property type="project" value="UniProtKB-UniRule"/>
</dbReference>
<keyword evidence="2 4" id="KW-0547">Nucleotide-binding</keyword>
<evidence type="ECO:0000256" key="2">
    <source>
        <dbReference type="ARBA" id="ARBA00022741"/>
    </source>
</evidence>
<sequence>MQFDPLANEKFAIQKSEFDRALQDVIPAFGVNERKIKYLIARSVQKFRYLPMSATIDWLFEKSSGLVSLLFVGPPKSGKTAFAAETALKFNIPFIRICSAENMVGFTDGEKCYKLKKDFEESYKSEFSCLIVSNIERLIEFDPLRRQFSNIILQTLLVLFTKHPPENKKLLIICTTSYKSLLEELVVWIYHITPSVPTVPLKLMKHSVLNTPQYS</sequence>
<dbReference type="Pfam" id="PF00004">
    <property type="entry name" value="AAA"/>
    <property type="match status" value="1"/>
</dbReference>
<feature type="domain" description="ATPase AAA-type core" evidence="5">
    <location>
        <begin position="69"/>
        <end position="185"/>
    </location>
</feature>
<comment type="function">
    <text evidence="4">Required for vesicle-mediated transport. Catalyzes the fusion of transport vesicles within the Golgi cisternae. Is also required for transport from the endoplasmic reticulum to the Golgi stack. Seems to function as a fusion protein required for the delivery of cargo proteins to all compartments of the Golgi stack independent of vesicle origin.</text>
</comment>
<evidence type="ECO:0000256" key="3">
    <source>
        <dbReference type="ARBA" id="ARBA00022840"/>
    </source>
</evidence>
<dbReference type="GO" id="GO:0035494">
    <property type="term" value="P:SNARE complex disassembly"/>
    <property type="evidence" value="ECO:0007669"/>
    <property type="project" value="InterPro"/>
</dbReference>
<dbReference type="InterPro" id="IPR003959">
    <property type="entry name" value="ATPase_AAA_core"/>
</dbReference>
<comment type="catalytic activity">
    <reaction evidence="4">
        <text>ATP + H2O = ADP + phosphate + H(+)</text>
        <dbReference type="Rhea" id="RHEA:13065"/>
        <dbReference type="ChEBI" id="CHEBI:15377"/>
        <dbReference type="ChEBI" id="CHEBI:15378"/>
        <dbReference type="ChEBI" id="CHEBI:30616"/>
        <dbReference type="ChEBI" id="CHEBI:43474"/>
        <dbReference type="ChEBI" id="CHEBI:456216"/>
        <dbReference type="EC" id="3.6.4.6"/>
    </reaction>
</comment>
<dbReference type="VEuPathDB" id="VectorBase:LDEU012429"/>
<dbReference type="InterPro" id="IPR039812">
    <property type="entry name" value="Vesicle-fus_ATPase"/>
</dbReference>
<proteinExistence type="inferred from homology"/>
<gene>
    <name evidence="6" type="ORF">B4U80_01419</name>
</gene>
<keyword evidence="4" id="KW-0479">Metal-binding</keyword>
<comment type="caution">
    <text evidence="6">The sequence shown here is derived from an EMBL/GenBank/DDBJ whole genome shotgun (WGS) entry which is preliminary data.</text>
</comment>
<dbReference type="GO" id="GO:0005795">
    <property type="term" value="C:Golgi stack"/>
    <property type="evidence" value="ECO:0007669"/>
    <property type="project" value="TreeGrafter"/>
</dbReference>
<keyword evidence="4" id="KW-0653">Protein transport</keyword>
<evidence type="ECO:0000256" key="1">
    <source>
        <dbReference type="ARBA" id="ARBA00006914"/>
    </source>
</evidence>
<comment type="similarity">
    <text evidence="1 4">Belongs to the AAA ATPase family.</text>
</comment>
<keyword evidence="3 4" id="KW-0067">ATP-binding</keyword>
<dbReference type="GO" id="GO:0005524">
    <property type="term" value="F:ATP binding"/>
    <property type="evidence" value="ECO:0007669"/>
    <property type="project" value="UniProtKB-UniRule"/>
</dbReference>
<dbReference type="GO" id="GO:0043001">
    <property type="term" value="P:Golgi to plasma membrane protein transport"/>
    <property type="evidence" value="ECO:0007669"/>
    <property type="project" value="TreeGrafter"/>
</dbReference>
<comment type="subcellular location">
    <subcellularLocation>
        <location evidence="4">Cytoplasm</location>
    </subcellularLocation>
</comment>
<dbReference type="AlphaFoldDB" id="A0A443RW61"/>
<keyword evidence="4" id="KW-0460">Magnesium</keyword>
<dbReference type="EC" id="3.6.4.6" evidence="4"/>
<dbReference type="STRING" id="299467.A0A443RW61"/>
<dbReference type="FunFam" id="3.40.50.300:FF:000166">
    <property type="entry name" value="vesicle-fusing ATPase isoform X1"/>
    <property type="match status" value="1"/>
</dbReference>
<dbReference type="Gene3D" id="3.40.50.300">
    <property type="entry name" value="P-loop containing nucleotide triphosphate hydrolases"/>
    <property type="match status" value="1"/>
</dbReference>
<dbReference type="CDD" id="cd00009">
    <property type="entry name" value="AAA"/>
    <property type="match status" value="1"/>
</dbReference>
<reference evidence="6 7" key="1">
    <citation type="journal article" date="2018" name="Gigascience">
        <title>Genomes of trombidid mites reveal novel predicted allergens and laterally-transferred genes associated with secondary metabolism.</title>
        <authorList>
            <person name="Dong X."/>
            <person name="Chaisiri K."/>
            <person name="Xia D."/>
            <person name="Armstrong S.D."/>
            <person name="Fang Y."/>
            <person name="Donnelly M.J."/>
            <person name="Kadowaki T."/>
            <person name="McGarry J.W."/>
            <person name="Darby A.C."/>
            <person name="Makepeace B.L."/>
        </authorList>
    </citation>
    <scope>NUCLEOTIDE SEQUENCE [LARGE SCALE GENOMIC DNA]</scope>
    <source>
        <strain evidence="6">UoL-UT</strain>
    </source>
</reference>
<evidence type="ECO:0000256" key="4">
    <source>
        <dbReference type="RuleBase" id="RU367045"/>
    </source>
</evidence>
<dbReference type="PANTHER" id="PTHR23078:SF3">
    <property type="entry name" value="VESICLE-FUSING ATPASE"/>
    <property type="match status" value="1"/>
</dbReference>
<keyword evidence="4" id="KW-0963">Cytoplasm</keyword>
<name>A0A443RW61_9ACAR</name>
<dbReference type="OrthoDB" id="9982946at2759"/>
<protein>
    <recommendedName>
        <fullName evidence="4">Vesicle-fusing ATPase</fullName>
        <ecNumber evidence="4">3.6.4.6</ecNumber>
    </recommendedName>
</protein>
<evidence type="ECO:0000259" key="5">
    <source>
        <dbReference type="Pfam" id="PF00004"/>
    </source>
</evidence>
<dbReference type="EMBL" id="NCKV01024393">
    <property type="protein sequence ID" value="RWS19611.1"/>
    <property type="molecule type" value="Genomic_DNA"/>
</dbReference>
<dbReference type="Proteomes" id="UP000288716">
    <property type="component" value="Unassembled WGS sequence"/>
</dbReference>
<organism evidence="6 7">
    <name type="scientific">Leptotrombidium deliense</name>
    <dbReference type="NCBI Taxonomy" id="299467"/>
    <lineage>
        <taxon>Eukaryota</taxon>
        <taxon>Metazoa</taxon>
        <taxon>Ecdysozoa</taxon>
        <taxon>Arthropoda</taxon>
        <taxon>Chelicerata</taxon>
        <taxon>Arachnida</taxon>
        <taxon>Acari</taxon>
        <taxon>Acariformes</taxon>
        <taxon>Trombidiformes</taxon>
        <taxon>Prostigmata</taxon>
        <taxon>Anystina</taxon>
        <taxon>Parasitengona</taxon>
        <taxon>Trombiculoidea</taxon>
        <taxon>Trombiculidae</taxon>
        <taxon>Leptotrombidium</taxon>
    </lineage>
</organism>
<keyword evidence="4" id="KW-0378">Hydrolase</keyword>
<keyword evidence="4" id="KW-0931">ER-Golgi transport</keyword>
<evidence type="ECO:0000313" key="6">
    <source>
        <dbReference type="EMBL" id="RWS19611.1"/>
    </source>
</evidence>
<dbReference type="InterPro" id="IPR027417">
    <property type="entry name" value="P-loop_NTPase"/>
</dbReference>
<dbReference type="SUPFAM" id="SSF52540">
    <property type="entry name" value="P-loop containing nucleoside triphosphate hydrolases"/>
    <property type="match status" value="1"/>
</dbReference>
<dbReference type="GO" id="GO:0016887">
    <property type="term" value="F:ATP hydrolysis activity"/>
    <property type="evidence" value="ECO:0007669"/>
    <property type="project" value="InterPro"/>
</dbReference>
<evidence type="ECO:0000313" key="7">
    <source>
        <dbReference type="Proteomes" id="UP000288716"/>
    </source>
</evidence>
<accession>A0A443RW61</accession>